<evidence type="ECO:0000256" key="1">
    <source>
        <dbReference type="SAM" id="MobiDB-lite"/>
    </source>
</evidence>
<name>A0A9W9TXZ1_9EURO</name>
<dbReference type="Proteomes" id="UP001150941">
    <property type="component" value="Unassembled WGS sequence"/>
</dbReference>
<proteinExistence type="predicted"/>
<dbReference type="RefSeq" id="XP_058334464.1">
    <property type="nucleotide sequence ID" value="XM_058471323.1"/>
</dbReference>
<keyword evidence="3" id="KW-1185">Reference proteome</keyword>
<evidence type="ECO:0000313" key="3">
    <source>
        <dbReference type="Proteomes" id="UP001150941"/>
    </source>
</evidence>
<feature type="region of interest" description="Disordered" evidence="1">
    <location>
        <begin position="53"/>
        <end position="72"/>
    </location>
</feature>
<gene>
    <name evidence="2" type="ORF">N7468_002026</name>
</gene>
<dbReference type="EMBL" id="JAPQKS010000002">
    <property type="protein sequence ID" value="KAJ5247043.1"/>
    <property type="molecule type" value="Genomic_DNA"/>
</dbReference>
<protein>
    <submittedName>
        <fullName evidence="2">Uncharacterized protein</fullName>
    </submittedName>
</protein>
<feature type="compositionally biased region" description="Polar residues" evidence="1">
    <location>
        <begin position="56"/>
        <end position="72"/>
    </location>
</feature>
<evidence type="ECO:0000313" key="2">
    <source>
        <dbReference type="EMBL" id="KAJ5247043.1"/>
    </source>
</evidence>
<reference evidence="2" key="1">
    <citation type="submission" date="2022-11" db="EMBL/GenBank/DDBJ databases">
        <authorList>
            <person name="Petersen C."/>
        </authorList>
    </citation>
    <scope>NUCLEOTIDE SEQUENCE</scope>
    <source>
        <strain evidence="2">IBT 19713</strain>
    </source>
</reference>
<accession>A0A9W9TXZ1</accession>
<dbReference type="AlphaFoldDB" id="A0A9W9TXZ1"/>
<sequence length="72" mass="7642">MGCSPTAARAGLRVVIGRSAVTSSFYHSLHPVTLRLIRVKMHQLPWSNLLGPNHISFPSSTSLPGANSGTAM</sequence>
<reference evidence="2" key="2">
    <citation type="journal article" date="2023" name="IMA Fungus">
        <title>Comparative genomic study of the Penicillium genus elucidates a diverse pangenome and 15 lateral gene transfer events.</title>
        <authorList>
            <person name="Petersen C."/>
            <person name="Sorensen T."/>
            <person name="Nielsen M.R."/>
            <person name="Sondergaard T.E."/>
            <person name="Sorensen J.L."/>
            <person name="Fitzpatrick D.A."/>
            <person name="Frisvad J.C."/>
            <person name="Nielsen K.L."/>
        </authorList>
    </citation>
    <scope>NUCLEOTIDE SEQUENCE</scope>
    <source>
        <strain evidence="2">IBT 19713</strain>
    </source>
</reference>
<dbReference type="GeneID" id="83198626"/>
<comment type="caution">
    <text evidence="2">The sequence shown here is derived from an EMBL/GenBank/DDBJ whole genome shotgun (WGS) entry which is preliminary data.</text>
</comment>
<organism evidence="2 3">
    <name type="scientific">Penicillium chermesinum</name>
    <dbReference type="NCBI Taxonomy" id="63820"/>
    <lineage>
        <taxon>Eukaryota</taxon>
        <taxon>Fungi</taxon>
        <taxon>Dikarya</taxon>
        <taxon>Ascomycota</taxon>
        <taxon>Pezizomycotina</taxon>
        <taxon>Eurotiomycetes</taxon>
        <taxon>Eurotiomycetidae</taxon>
        <taxon>Eurotiales</taxon>
        <taxon>Aspergillaceae</taxon>
        <taxon>Penicillium</taxon>
    </lineage>
</organism>